<dbReference type="AlphaFoldDB" id="A0A0C9NAR9"/>
<evidence type="ECO:0000259" key="1">
    <source>
        <dbReference type="Pfam" id="PF03732"/>
    </source>
</evidence>
<proteinExistence type="predicted"/>
<dbReference type="STRING" id="91626.A0A0C9NAR9"/>
<evidence type="ECO:0000313" key="3">
    <source>
        <dbReference type="Proteomes" id="UP000053815"/>
    </source>
</evidence>
<sequence length="235" mass="26235">MDVDMDFTATPVHSVANADNPTHLQELQSTATQLTRELAAASAKLPSLHGEARQVAVQEIQDLALTIKASNDLLASFALQVSDKEPLVVAPGAALIASTAPISPGNLPYFQWEGAIFDTRVPWSVDVDACLTNFEDVMNFYSINFDKEFRRLVPPMLSPTQRTWYQSFLTSHELPTWLDFKSSFKARYGISVLDDRQKCAASFMNISFGPNESLASFVDRFNDLRRRAFDQLPQL</sequence>
<dbReference type="OrthoDB" id="2288643at2759"/>
<reference evidence="2" key="1">
    <citation type="submission" date="2014-09" db="EMBL/GenBank/DDBJ databases">
        <title>Draft genome sequence of an oleaginous Mucoromycotina fungus Mucor ambiguus NBRC6742.</title>
        <authorList>
            <person name="Takeda I."/>
            <person name="Yamane N."/>
            <person name="Morita T."/>
            <person name="Tamano K."/>
            <person name="Machida M."/>
            <person name="Baker S."/>
            <person name="Koike H."/>
        </authorList>
    </citation>
    <scope>NUCLEOTIDE SEQUENCE</scope>
    <source>
        <strain evidence="2">NBRC 6742</strain>
    </source>
</reference>
<organism evidence="2">
    <name type="scientific">Mucor ambiguus</name>
    <dbReference type="NCBI Taxonomy" id="91626"/>
    <lineage>
        <taxon>Eukaryota</taxon>
        <taxon>Fungi</taxon>
        <taxon>Fungi incertae sedis</taxon>
        <taxon>Mucoromycota</taxon>
        <taxon>Mucoromycotina</taxon>
        <taxon>Mucoromycetes</taxon>
        <taxon>Mucorales</taxon>
        <taxon>Mucorineae</taxon>
        <taxon>Mucoraceae</taxon>
        <taxon>Mucor</taxon>
    </lineage>
</organism>
<evidence type="ECO:0000313" key="2">
    <source>
        <dbReference type="EMBL" id="GAN11873.1"/>
    </source>
</evidence>
<accession>A0A0C9NAR9</accession>
<dbReference type="Pfam" id="PF03732">
    <property type="entry name" value="Retrotrans_gag"/>
    <property type="match status" value="1"/>
</dbReference>
<dbReference type="InterPro" id="IPR005162">
    <property type="entry name" value="Retrotrans_gag_dom"/>
</dbReference>
<name>A0A0C9NAR9_9FUNG</name>
<dbReference type="EMBL" id="DF837466">
    <property type="protein sequence ID" value="GAN11873.1"/>
    <property type="molecule type" value="Genomic_DNA"/>
</dbReference>
<keyword evidence="3" id="KW-1185">Reference proteome</keyword>
<feature type="domain" description="Retrotransposon gag" evidence="1">
    <location>
        <begin position="157"/>
        <end position="228"/>
    </location>
</feature>
<gene>
    <name evidence="2" type="ORF">MAM1_1177d11494</name>
</gene>
<protein>
    <recommendedName>
        <fullName evidence="1">Retrotransposon gag domain-containing protein</fullName>
    </recommendedName>
</protein>
<dbReference type="Proteomes" id="UP000053815">
    <property type="component" value="Unassembled WGS sequence"/>
</dbReference>